<protein>
    <submittedName>
        <fullName evidence="2">Uncharacterized protein</fullName>
    </submittedName>
</protein>
<feature type="region of interest" description="Disordered" evidence="1">
    <location>
        <begin position="1"/>
        <end position="20"/>
    </location>
</feature>
<sequence length="71" mass="7702">MARLHLPSSPNQSVRATPEGARTPILDNAADLLQTAITVEQLAEITLDAIHASYISTLVQKHQQIRGSRDA</sequence>
<proteinExistence type="predicted"/>
<reference evidence="2 3" key="1">
    <citation type="submission" date="2017-04" db="EMBL/GenBank/DDBJ databases">
        <authorList>
            <person name="Afonso C.L."/>
            <person name="Miller P.J."/>
            <person name="Scott M.A."/>
            <person name="Spackman E."/>
            <person name="Goraichik I."/>
            <person name="Dimitrov K.M."/>
            <person name="Suarez D.L."/>
            <person name="Swayne D.E."/>
        </authorList>
    </citation>
    <scope>NUCLEOTIDE SEQUENCE [LARGE SCALE GENOMIC DNA]</scope>
    <source>
        <strain evidence="2 3">DSM 43828</strain>
    </source>
</reference>
<evidence type="ECO:0000313" key="3">
    <source>
        <dbReference type="Proteomes" id="UP000192674"/>
    </source>
</evidence>
<gene>
    <name evidence="2" type="ORF">SAMN05661093_10679</name>
</gene>
<evidence type="ECO:0000256" key="1">
    <source>
        <dbReference type="SAM" id="MobiDB-lite"/>
    </source>
</evidence>
<accession>A0A1Y5YCL6</accession>
<dbReference type="Proteomes" id="UP000192674">
    <property type="component" value="Unassembled WGS sequence"/>
</dbReference>
<evidence type="ECO:0000313" key="2">
    <source>
        <dbReference type="EMBL" id="SMD27082.1"/>
    </source>
</evidence>
<dbReference type="AlphaFoldDB" id="A0A1Y5YCL6"/>
<dbReference type="EMBL" id="FWXV01000020">
    <property type="protein sequence ID" value="SMD27082.1"/>
    <property type="molecule type" value="Genomic_DNA"/>
</dbReference>
<name>A0A1Y5YCL6_KIBAR</name>
<keyword evidence="3" id="KW-1185">Reference proteome</keyword>
<organism evidence="2 3">
    <name type="scientific">Kibdelosporangium aridum</name>
    <dbReference type="NCBI Taxonomy" id="2030"/>
    <lineage>
        <taxon>Bacteria</taxon>
        <taxon>Bacillati</taxon>
        <taxon>Actinomycetota</taxon>
        <taxon>Actinomycetes</taxon>
        <taxon>Pseudonocardiales</taxon>
        <taxon>Pseudonocardiaceae</taxon>
        <taxon>Kibdelosporangium</taxon>
    </lineage>
</organism>
<dbReference type="RefSeq" id="WP_084434697.1">
    <property type="nucleotide sequence ID" value="NZ_FWXV01000020.1"/>
</dbReference>